<keyword evidence="4" id="KW-1185">Reference proteome</keyword>
<keyword evidence="2" id="KW-0812">Transmembrane</keyword>
<feature type="compositionally biased region" description="Polar residues" evidence="1">
    <location>
        <begin position="7"/>
        <end position="22"/>
    </location>
</feature>
<feature type="transmembrane region" description="Helical" evidence="2">
    <location>
        <begin position="231"/>
        <end position="252"/>
    </location>
</feature>
<dbReference type="HOGENOM" id="CLU_427342_0_0_1"/>
<dbReference type="Proteomes" id="UP000001449">
    <property type="component" value="Chromosome 7"/>
</dbReference>
<feature type="region of interest" description="Disordered" evidence="1">
    <location>
        <begin position="1"/>
        <end position="52"/>
    </location>
</feature>
<organism evidence="3 4">
    <name type="scientific">Thalassiosira pseudonana</name>
    <name type="common">Marine diatom</name>
    <name type="synonym">Cyclotella nana</name>
    <dbReference type="NCBI Taxonomy" id="35128"/>
    <lineage>
        <taxon>Eukaryota</taxon>
        <taxon>Sar</taxon>
        <taxon>Stramenopiles</taxon>
        <taxon>Ochrophyta</taxon>
        <taxon>Bacillariophyta</taxon>
        <taxon>Coscinodiscophyceae</taxon>
        <taxon>Thalassiosirophycidae</taxon>
        <taxon>Thalassiosirales</taxon>
        <taxon>Thalassiosiraceae</taxon>
        <taxon>Thalassiosira</taxon>
    </lineage>
</organism>
<dbReference type="RefSeq" id="XP_002295710.1">
    <property type="nucleotide sequence ID" value="XM_002295674.1"/>
</dbReference>
<evidence type="ECO:0000256" key="1">
    <source>
        <dbReference type="SAM" id="MobiDB-lite"/>
    </source>
</evidence>
<evidence type="ECO:0000313" key="4">
    <source>
        <dbReference type="Proteomes" id="UP000001449"/>
    </source>
</evidence>
<gene>
    <name evidence="3" type="ORF">THAPS_6722</name>
</gene>
<dbReference type="PaxDb" id="35128-Thaps6722"/>
<dbReference type="KEGG" id="tps:THAPS_6722"/>
<accession>B5YMA5</accession>
<sequence>MRRRSQLSRSITRSASDVSETESAAEAGDTDTIPPNKQQVDNNNGDTDMESQTFLVPNGRMSAPTDNVIGNSDLLTSTTGEYFSYFNNNRKGSSTGATQSTVKPKRKNSNHGLREVLAMAEQQLATENTKKTTGVKRKNSNDATADLADYLDDLEDYDDSTAVPSSPTPSSPKIPIFFCKNNKISMDKIQQALSVHDTTSKGYLTNDDIYKIVQEQLAFQSDTASYKRATLSLLLFAVVLLLSTIGSGVTLVNENRADVATGAMHDSRGGIVGYDSIAETYELLQLSSTEYDERKDMVLAELEEDIDSELHLHRLIGHDDNKCQCSDIAFDQVKLDYGDFMTIVHKCDGINTVNVMRRWKHLDGNGEEDKDDEGDYDLMILCRPGVTTLKRGKDDKDEEVLEQVIFRQPSEVDGDSFLSSRSSLISFGSGQLLQQQEGYPCSTLRGHDDCTAGLLCYSSTEVAFGSNGICTQISENRNANQVCDVAHGKESCVSGFACIAEDAHVLTNDLIGGKVGAGICERTKAFSSKGEVCDVTYGMDACEDEGYRCLDGFCAIDTTTLVENTKGEDIQDGTEDINHGKWYVDWTKGQCVRNCDDGTNCGGLVPEGKDKDEFWETSDECCLTKLSFITKEECVVEETVL</sequence>
<protein>
    <recommendedName>
        <fullName evidence="5">EF-hand domain-containing protein</fullName>
    </recommendedName>
</protein>
<reference evidence="3 4" key="2">
    <citation type="journal article" date="2008" name="Nature">
        <title>The Phaeodactylum genome reveals the evolutionary history of diatom genomes.</title>
        <authorList>
            <person name="Bowler C."/>
            <person name="Allen A.E."/>
            <person name="Badger J.H."/>
            <person name="Grimwood J."/>
            <person name="Jabbari K."/>
            <person name="Kuo A."/>
            <person name="Maheswari U."/>
            <person name="Martens C."/>
            <person name="Maumus F."/>
            <person name="Otillar R.P."/>
            <person name="Rayko E."/>
            <person name="Salamov A."/>
            <person name="Vandepoele K."/>
            <person name="Beszteri B."/>
            <person name="Gruber A."/>
            <person name="Heijde M."/>
            <person name="Katinka M."/>
            <person name="Mock T."/>
            <person name="Valentin K."/>
            <person name="Verret F."/>
            <person name="Berges J.A."/>
            <person name="Brownlee C."/>
            <person name="Cadoret J.P."/>
            <person name="Chiovitti A."/>
            <person name="Choi C.J."/>
            <person name="Coesel S."/>
            <person name="De Martino A."/>
            <person name="Detter J.C."/>
            <person name="Durkin C."/>
            <person name="Falciatore A."/>
            <person name="Fournet J."/>
            <person name="Haruta M."/>
            <person name="Huysman M.J."/>
            <person name="Jenkins B.D."/>
            <person name="Jiroutova K."/>
            <person name="Jorgensen R.E."/>
            <person name="Joubert Y."/>
            <person name="Kaplan A."/>
            <person name="Kroger N."/>
            <person name="Kroth P.G."/>
            <person name="La Roche J."/>
            <person name="Lindquist E."/>
            <person name="Lommer M."/>
            <person name="Martin-Jezequel V."/>
            <person name="Lopez P.J."/>
            <person name="Lucas S."/>
            <person name="Mangogna M."/>
            <person name="McGinnis K."/>
            <person name="Medlin L.K."/>
            <person name="Montsant A."/>
            <person name="Oudot-Le Secq M.P."/>
            <person name="Napoli C."/>
            <person name="Obornik M."/>
            <person name="Parker M.S."/>
            <person name="Petit J.L."/>
            <person name="Porcel B.M."/>
            <person name="Poulsen N."/>
            <person name="Robison M."/>
            <person name="Rychlewski L."/>
            <person name="Rynearson T.A."/>
            <person name="Schmutz J."/>
            <person name="Shapiro H."/>
            <person name="Siaut M."/>
            <person name="Stanley M."/>
            <person name="Sussman M.R."/>
            <person name="Taylor A.R."/>
            <person name="Vardi A."/>
            <person name="von Dassow P."/>
            <person name="Vyverman W."/>
            <person name="Willis A."/>
            <person name="Wyrwicz L.S."/>
            <person name="Rokhsar D.S."/>
            <person name="Weissenbach J."/>
            <person name="Armbrust E.V."/>
            <person name="Green B.R."/>
            <person name="Van de Peer Y."/>
            <person name="Grigoriev I.V."/>
        </authorList>
    </citation>
    <scope>NUCLEOTIDE SEQUENCE [LARGE SCALE GENOMIC DNA]</scope>
    <source>
        <strain evidence="3 4">CCMP1335</strain>
    </source>
</reference>
<dbReference type="eggNOG" id="ENOG502S6WM">
    <property type="taxonomic scope" value="Eukaryota"/>
</dbReference>
<feature type="compositionally biased region" description="Polar residues" evidence="1">
    <location>
        <begin position="33"/>
        <end position="52"/>
    </location>
</feature>
<name>B5YMA5_THAPS</name>
<dbReference type="GeneID" id="7446190"/>
<reference evidence="3 4" key="1">
    <citation type="journal article" date="2004" name="Science">
        <title>The genome of the diatom Thalassiosira pseudonana: ecology, evolution, and metabolism.</title>
        <authorList>
            <person name="Armbrust E.V."/>
            <person name="Berges J.A."/>
            <person name="Bowler C."/>
            <person name="Green B.R."/>
            <person name="Martinez D."/>
            <person name="Putnam N.H."/>
            <person name="Zhou S."/>
            <person name="Allen A.E."/>
            <person name="Apt K.E."/>
            <person name="Bechner M."/>
            <person name="Brzezinski M.A."/>
            <person name="Chaal B.K."/>
            <person name="Chiovitti A."/>
            <person name="Davis A.K."/>
            <person name="Demarest M.S."/>
            <person name="Detter J.C."/>
            <person name="Glavina T."/>
            <person name="Goodstein D."/>
            <person name="Hadi M.Z."/>
            <person name="Hellsten U."/>
            <person name="Hildebrand M."/>
            <person name="Jenkins B.D."/>
            <person name="Jurka J."/>
            <person name="Kapitonov V.V."/>
            <person name="Kroger N."/>
            <person name="Lau W.W."/>
            <person name="Lane T.W."/>
            <person name="Larimer F.W."/>
            <person name="Lippmeier J.C."/>
            <person name="Lucas S."/>
            <person name="Medina M."/>
            <person name="Montsant A."/>
            <person name="Obornik M."/>
            <person name="Parker M.S."/>
            <person name="Palenik B."/>
            <person name="Pazour G.J."/>
            <person name="Richardson P.M."/>
            <person name="Rynearson T.A."/>
            <person name="Saito M.A."/>
            <person name="Schwartz D.C."/>
            <person name="Thamatrakoln K."/>
            <person name="Valentin K."/>
            <person name="Vardi A."/>
            <person name="Wilkerson F.P."/>
            <person name="Rokhsar D.S."/>
        </authorList>
    </citation>
    <scope>NUCLEOTIDE SEQUENCE [LARGE SCALE GENOMIC DNA]</scope>
    <source>
        <strain evidence="3 4">CCMP1335</strain>
    </source>
</reference>
<dbReference type="EMBL" id="CP001160">
    <property type="protein sequence ID" value="ACI64427.1"/>
    <property type="molecule type" value="Genomic_DNA"/>
</dbReference>
<dbReference type="AlphaFoldDB" id="B5YMA5"/>
<feature type="compositionally biased region" description="Polar residues" evidence="1">
    <location>
        <begin position="88"/>
        <end position="102"/>
    </location>
</feature>
<keyword evidence="2" id="KW-0472">Membrane</keyword>
<feature type="region of interest" description="Disordered" evidence="1">
    <location>
        <begin position="88"/>
        <end position="109"/>
    </location>
</feature>
<proteinExistence type="predicted"/>
<evidence type="ECO:0000313" key="3">
    <source>
        <dbReference type="EMBL" id="ACI64427.1"/>
    </source>
</evidence>
<dbReference type="InParanoid" id="B5YMA5"/>
<evidence type="ECO:0008006" key="5">
    <source>
        <dbReference type="Google" id="ProtNLM"/>
    </source>
</evidence>
<keyword evidence="2" id="KW-1133">Transmembrane helix</keyword>
<evidence type="ECO:0000256" key="2">
    <source>
        <dbReference type="SAM" id="Phobius"/>
    </source>
</evidence>